<accession>A0ABM3RXJ0</accession>
<dbReference type="Proteomes" id="UP001652580">
    <property type="component" value="Chromosome 13"/>
</dbReference>
<sequence length="326" mass="34231">MLSQSPHLTGVQQGDLEGVHTRGRIPPALIPGSPGCWQCDLQLQSRPPGALEGAGQDLDGVLPFQQPVNTFRCIGGNDSGTEDAGFKSSGSKAGPPHWGPSPPQQLGPASWVGAACLVVWRQPQAFFGVRRASALPQPTRPRGLTCAGSGLGSRVLGELPGQEGEREVRLYHPGAGLRLAGGLELCLLTPPRVLPTPRELPGRPVAAFPCCPASAWEKERGSPRLQGQGLPGPQRAGLGAPAWFLLREAWQLLSHVTPQGDFKLWAPSPVGSTLDSCELVLAVSPGLSSARCLAAVPSSVTVEQASHRPCVSRGTSAENRQRARQA</sequence>
<gene>
    <name evidence="3 4" type="primary">SMARCB1</name>
</gene>
<dbReference type="GeneID" id="103001557"/>
<name>A0ABM3RXJ0_BALAC</name>
<evidence type="ECO:0000313" key="3">
    <source>
        <dbReference type="RefSeq" id="XP_057382315.1"/>
    </source>
</evidence>
<reference evidence="3 4" key="1">
    <citation type="submission" date="2025-05" db="UniProtKB">
        <authorList>
            <consortium name="RefSeq"/>
        </authorList>
    </citation>
    <scope>IDENTIFICATION</scope>
</reference>
<dbReference type="RefSeq" id="XP_057382316.1">
    <property type="nucleotide sequence ID" value="XM_057526333.1"/>
</dbReference>
<evidence type="ECO:0000256" key="1">
    <source>
        <dbReference type="SAM" id="MobiDB-lite"/>
    </source>
</evidence>
<dbReference type="RefSeq" id="XP_057382315.1">
    <property type="nucleotide sequence ID" value="XM_057526332.1"/>
</dbReference>
<evidence type="ECO:0000313" key="2">
    <source>
        <dbReference type="Proteomes" id="UP001652580"/>
    </source>
</evidence>
<feature type="region of interest" description="Disordered" evidence="1">
    <location>
        <begin position="74"/>
        <end position="105"/>
    </location>
</feature>
<feature type="region of interest" description="Disordered" evidence="1">
    <location>
        <begin position="305"/>
        <end position="326"/>
    </location>
</feature>
<keyword evidence="2" id="KW-1185">Reference proteome</keyword>
<protein>
    <submittedName>
        <fullName evidence="3 4">SWI/SNF-related matrix-associated actin-dependent regulator of chromatin subfamily B member 1 isoform X3</fullName>
    </submittedName>
</protein>
<proteinExistence type="predicted"/>
<organism evidence="2 3">
    <name type="scientific">Balaenoptera acutorostrata</name>
    <name type="common">Common minke whale</name>
    <name type="synonym">Balaena rostrata</name>
    <dbReference type="NCBI Taxonomy" id="9767"/>
    <lineage>
        <taxon>Eukaryota</taxon>
        <taxon>Metazoa</taxon>
        <taxon>Chordata</taxon>
        <taxon>Craniata</taxon>
        <taxon>Vertebrata</taxon>
        <taxon>Euteleostomi</taxon>
        <taxon>Mammalia</taxon>
        <taxon>Eutheria</taxon>
        <taxon>Laurasiatheria</taxon>
        <taxon>Artiodactyla</taxon>
        <taxon>Whippomorpha</taxon>
        <taxon>Cetacea</taxon>
        <taxon>Mysticeti</taxon>
        <taxon>Balaenopteridae</taxon>
        <taxon>Balaenoptera</taxon>
    </lineage>
</organism>
<evidence type="ECO:0000313" key="4">
    <source>
        <dbReference type="RefSeq" id="XP_057382316.1"/>
    </source>
</evidence>